<reference evidence="8" key="1">
    <citation type="submission" date="2016-10" db="EMBL/GenBank/DDBJ databases">
        <title>Comparative genomics uncovers the prolific and rare metabolic potential of the cyanobacterial genus Moorea.</title>
        <authorList>
            <person name="Leao T."/>
            <person name="Castelao G."/>
            <person name="Korobeynikov A."/>
            <person name="Monroe E.A."/>
            <person name="Podell S."/>
            <person name="Glukhov E."/>
            <person name="Allen E."/>
            <person name="Gerwick W.H."/>
            <person name="Gerwick L."/>
        </authorList>
    </citation>
    <scope>NUCLEOTIDE SEQUENCE [LARGE SCALE GENOMIC DNA]</scope>
    <source>
        <strain evidence="8">JHB</strain>
    </source>
</reference>
<dbReference type="AlphaFoldDB" id="A0A1D9G335"/>
<comment type="subunit">
    <text evidence="5">Part of the photosystem II complex.</text>
</comment>
<organism evidence="7 8">
    <name type="scientific">Moorena producens (strain JHB)</name>
    <dbReference type="NCBI Taxonomy" id="1454205"/>
    <lineage>
        <taxon>Bacteria</taxon>
        <taxon>Bacillati</taxon>
        <taxon>Cyanobacteriota</taxon>
        <taxon>Cyanophyceae</taxon>
        <taxon>Coleofasciculales</taxon>
        <taxon>Coleofasciculaceae</taxon>
        <taxon>Moorena</taxon>
    </lineage>
</organism>
<protein>
    <recommendedName>
        <fullName evidence="5 6">Photosystem II reaction center Psb28 protein</fullName>
    </recommendedName>
    <alternativeName>
        <fullName evidence="5">Photosystem II 13 kDa protein</fullName>
    </alternativeName>
    <alternativeName>
        <fullName evidence="5">Photosystem II reaction center W protein</fullName>
    </alternativeName>
</protein>
<dbReference type="GO" id="GO:0031676">
    <property type="term" value="C:plasma membrane-derived thylakoid membrane"/>
    <property type="evidence" value="ECO:0007669"/>
    <property type="project" value="UniProtKB-SubCell"/>
</dbReference>
<evidence type="ECO:0000313" key="8">
    <source>
        <dbReference type="Proteomes" id="UP000176944"/>
    </source>
</evidence>
<evidence type="ECO:0000256" key="6">
    <source>
        <dbReference type="RuleBase" id="RU003509"/>
    </source>
</evidence>
<gene>
    <name evidence="5 7" type="primary">psb28</name>
    <name evidence="7" type="ORF">BJP36_20545</name>
</gene>
<name>A0A1D9G335_MOOP1</name>
<comment type="similarity">
    <text evidence="5 6">Belongs to the Psb28 family.</text>
</comment>
<dbReference type="Proteomes" id="UP000176944">
    <property type="component" value="Chromosome"/>
</dbReference>
<evidence type="ECO:0000256" key="1">
    <source>
        <dbReference type="ARBA" id="ARBA00004170"/>
    </source>
</evidence>
<evidence type="ECO:0000256" key="3">
    <source>
        <dbReference type="ARBA" id="ARBA00023136"/>
    </source>
</evidence>
<dbReference type="NCBIfam" id="TIGR03047">
    <property type="entry name" value="PS_II_psb28"/>
    <property type="match status" value="1"/>
</dbReference>
<keyword evidence="3 5" id="KW-0472">Membrane</keyword>
<dbReference type="EMBL" id="CP017708">
    <property type="protein sequence ID" value="AOY81935.1"/>
    <property type="molecule type" value="Genomic_DNA"/>
</dbReference>
<dbReference type="Gene3D" id="2.40.30.220">
    <property type="entry name" value="Photosystem II Psb28"/>
    <property type="match status" value="1"/>
</dbReference>
<dbReference type="InterPro" id="IPR005610">
    <property type="entry name" value="PSII_Psb28_class-1"/>
</dbReference>
<proteinExistence type="inferred from homology"/>
<comment type="subcellular location">
    <subcellularLocation>
        <location evidence="5">Cellular thylakoid membrane</location>
        <topology evidence="5">Peripheral membrane protein</topology>
        <orientation evidence="5">Cytoplasmic side</orientation>
    </subcellularLocation>
    <subcellularLocation>
        <location evidence="1">Membrane</location>
        <topology evidence="1">Peripheral membrane protein</topology>
    </subcellularLocation>
</comment>
<dbReference type="HAMAP" id="MF_01370">
    <property type="entry name" value="PSII_Psb28"/>
    <property type="match status" value="1"/>
</dbReference>
<evidence type="ECO:0000256" key="2">
    <source>
        <dbReference type="ARBA" id="ARBA00022531"/>
    </source>
</evidence>
<dbReference type="PANTHER" id="PTHR34963">
    <property type="match status" value="1"/>
</dbReference>
<dbReference type="PANTHER" id="PTHR34963:SF2">
    <property type="entry name" value="PHOTOSYSTEM II REACTION CENTER PSB28 PROTEIN, CHLOROPLASTIC"/>
    <property type="match status" value="1"/>
</dbReference>
<evidence type="ECO:0000256" key="5">
    <source>
        <dbReference type="HAMAP-Rule" id="MF_01370"/>
    </source>
</evidence>
<evidence type="ECO:0000313" key="7">
    <source>
        <dbReference type="EMBL" id="AOY81935.1"/>
    </source>
</evidence>
<keyword evidence="4 5" id="KW-0604">Photosystem II</keyword>
<dbReference type="InterPro" id="IPR038676">
    <property type="entry name" value="Psb28_c1_sf"/>
</dbReference>
<dbReference type="GO" id="GO:0009654">
    <property type="term" value="C:photosystem II oxygen evolving complex"/>
    <property type="evidence" value="ECO:0007669"/>
    <property type="project" value="InterPro"/>
</dbReference>
<accession>A0A1D9G335</accession>
<evidence type="ECO:0000256" key="4">
    <source>
        <dbReference type="ARBA" id="ARBA00023276"/>
    </source>
</evidence>
<sequence length="123" mass="14136">MAEIQFSRGITEEVVPDIRMTLSKTGQTGTATFYFNKPKAFVQDVNTDVNNKDVNNEITGMYMIDEEGEISTSDVKGKFVNGEPMAIEATYIMKSPEQWDRFIRFMERYCPEHGIEFTKSKQD</sequence>
<dbReference type="Pfam" id="PF03912">
    <property type="entry name" value="Psb28"/>
    <property type="match status" value="1"/>
</dbReference>
<dbReference type="GO" id="GO:0015979">
    <property type="term" value="P:photosynthesis"/>
    <property type="evidence" value="ECO:0007669"/>
    <property type="project" value="UniProtKB-UniRule"/>
</dbReference>
<keyword evidence="2 5" id="KW-0602">Photosynthesis</keyword>
<keyword evidence="5" id="KW-0793">Thylakoid</keyword>